<keyword evidence="1" id="KW-0547">Nucleotide-binding</keyword>
<reference evidence="3" key="1">
    <citation type="submission" date="2022-04" db="EMBL/GenBank/DDBJ databases">
        <title>Lysobacter sp. CAU 1642 isolated from sea sand.</title>
        <authorList>
            <person name="Kim W."/>
        </authorList>
    </citation>
    <scope>NUCLEOTIDE SEQUENCE</scope>
    <source>
        <strain evidence="3">CAU 1642</strain>
    </source>
</reference>
<accession>A0ABT0GEW9</accession>
<dbReference type="Pfam" id="PF02655">
    <property type="entry name" value="ATP-grasp_3"/>
    <property type="match status" value="1"/>
</dbReference>
<dbReference type="InterPro" id="IPR003806">
    <property type="entry name" value="ATP-grasp_PylC-type"/>
</dbReference>
<dbReference type="RefSeq" id="WP_248206132.1">
    <property type="nucleotide sequence ID" value="NZ_JALNMH010000003.1"/>
</dbReference>
<evidence type="ECO:0000259" key="2">
    <source>
        <dbReference type="PROSITE" id="PS50975"/>
    </source>
</evidence>
<evidence type="ECO:0000313" key="3">
    <source>
        <dbReference type="EMBL" id="MCK7593092.1"/>
    </source>
</evidence>
<protein>
    <submittedName>
        <fullName evidence="3">ATP-grasp domain-containing protein</fullName>
    </submittedName>
</protein>
<proteinExistence type="predicted"/>
<sequence length="481" mass="51353">MFHRTDAGVLQRYTCRLIMDLARPMTPTVPSPTTPIASDAVAALTRNTGDPRGPATISAKGKPLRVLLVTTLRWPLSARLALAFDELGCKVQAWCPSDHPLSTTAVVERLHRAPAMLGRLRSLRRAIAASSADLLLPCDDAATAALAQLYRRLGDQVEHEPVRRLIARSLGTPPAASQASDRGALLALAAAQGVRVPEQATLDTESSLQSWGGRHGFPAVLKADGSWGGQGVAVVNSAAEASAAFRTLSRPRFLPALRHWLLRRNVSHLQDWILGVRPQITIQQFIAGVPANRAVACRQGTVLAGISAMAAQTAGATGPATVVRIMDHTGMNESTRRVVRGLGLSGLCGLDFVIEAATGLDYLIELNPRATPTCHLPLGSRGDLPAALCSWLGGTPMPTRADSICNPQIALFPGECLRDPHSPHLATAHHDVPWSTPALVRDGLDLPWNERGVLARLRARIRRARPATIRRESGDGSPTVS</sequence>
<name>A0ABT0GEW9_9GAMM</name>
<comment type="caution">
    <text evidence="3">The sequence shown here is derived from an EMBL/GenBank/DDBJ whole genome shotgun (WGS) entry which is preliminary data.</text>
</comment>
<dbReference type="SUPFAM" id="SSF56059">
    <property type="entry name" value="Glutathione synthetase ATP-binding domain-like"/>
    <property type="match status" value="1"/>
</dbReference>
<dbReference type="EMBL" id="JALNMH010000003">
    <property type="protein sequence ID" value="MCK7593092.1"/>
    <property type="molecule type" value="Genomic_DNA"/>
</dbReference>
<gene>
    <name evidence="3" type="ORF">M0G41_05340</name>
</gene>
<evidence type="ECO:0000313" key="4">
    <source>
        <dbReference type="Proteomes" id="UP001431449"/>
    </source>
</evidence>
<feature type="domain" description="ATP-grasp" evidence="2">
    <location>
        <begin position="186"/>
        <end position="393"/>
    </location>
</feature>
<dbReference type="InterPro" id="IPR013815">
    <property type="entry name" value="ATP_grasp_subdomain_1"/>
</dbReference>
<dbReference type="Gene3D" id="3.30.470.20">
    <property type="entry name" value="ATP-grasp fold, B domain"/>
    <property type="match status" value="1"/>
</dbReference>
<evidence type="ECO:0000256" key="1">
    <source>
        <dbReference type="PROSITE-ProRule" id="PRU00409"/>
    </source>
</evidence>
<organism evidence="3 4">
    <name type="scientific">Pseudomarimonas salicorniae</name>
    <dbReference type="NCBI Taxonomy" id="2933270"/>
    <lineage>
        <taxon>Bacteria</taxon>
        <taxon>Pseudomonadati</taxon>
        <taxon>Pseudomonadota</taxon>
        <taxon>Gammaproteobacteria</taxon>
        <taxon>Lysobacterales</taxon>
        <taxon>Lysobacteraceae</taxon>
        <taxon>Pseudomarimonas</taxon>
    </lineage>
</organism>
<dbReference type="Proteomes" id="UP001431449">
    <property type="component" value="Unassembled WGS sequence"/>
</dbReference>
<keyword evidence="4" id="KW-1185">Reference proteome</keyword>
<dbReference type="Gene3D" id="3.30.1490.20">
    <property type="entry name" value="ATP-grasp fold, A domain"/>
    <property type="match status" value="1"/>
</dbReference>
<dbReference type="PROSITE" id="PS50975">
    <property type="entry name" value="ATP_GRASP"/>
    <property type="match status" value="1"/>
</dbReference>
<dbReference type="InterPro" id="IPR011761">
    <property type="entry name" value="ATP-grasp"/>
</dbReference>
<keyword evidence="1" id="KW-0067">ATP-binding</keyword>